<dbReference type="PANTHER" id="PTHR48100:SF1">
    <property type="entry name" value="HISTIDINE PHOSPHATASE FAMILY PROTEIN-RELATED"/>
    <property type="match status" value="1"/>
</dbReference>
<dbReference type="GO" id="GO:0004619">
    <property type="term" value="F:phosphoglycerate mutase activity"/>
    <property type="evidence" value="ECO:0007669"/>
    <property type="project" value="UniProtKB-EC"/>
</dbReference>
<gene>
    <name evidence="1" type="ORF">J2851_003535</name>
</gene>
<dbReference type="EC" id="5.4.2.12" evidence="1"/>
<dbReference type="SUPFAM" id="SSF53254">
    <property type="entry name" value="Phosphoglycerate mutase-like"/>
    <property type="match status" value="1"/>
</dbReference>
<dbReference type="PANTHER" id="PTHR48100">
    <property type="entry name" value="BROAD-SPECIFICITY PHOSPHATASE YOR283W-RELATED"/>
    <property type="match status" value="1"/>
</dbReference>
<keyword evidence="2" id="KW-1185">Reference proteome</keyword>
<evidence type="ECO:0000313" key="1">
    <source>
        <dbReference type="EMBL" id="MBP2293751.1"/>
    </source>
</evidence>
<reference evidence="1 2" key="1">
    <citation type="submission" date="2021-03" db="EMBL/GenBank/DDBJ databases">
        <title>Genomic Encyclopedia of Type Strains, Phase III (KMG-III): the genomes of soil and plant-associated and newly described type strains.</title>
        <authorList>
            <person name="Whitman W."/>
        </authorList>
    </citation>
    <scope>NUCLEOTIDE SEQUENCE [LARGE SCALE GENOMIC DNA]</scope>
    <source>
        <strain evidence="1 2">IMMIB AFH-6</strain>
    </source>
</reference>
<comment type="caution">
    <text evidence="1">The sequence shown here is derived from an EMBL/GenBank/DDBJ whole genome shotgun (WGS) entry which is preliminary data.</text>
</comment>
<dbReference type="InterPro" id="IPR050275">
    <property type="entry name" value="PGM_Phosphatase"/>
</dbReference>
<dbReference type="RefSeq" id="WP_209767674.1">
    <property type="nucleotide sequence ID" value="NZ_JAGINP010000012.1"/>
</dbReference>
<keyword evidence="1" id="KW-0413">Isomerase</keyword>
<dbReference type="InterPro" id="IPR013078">
    <property type="entry name" value="His_Pase_superF_clade-1"/>
</dbReference>
<protein>
    <submittedName>
        <fullName evidence="1">Phosphoglycerate mutase</fullName>
        <ecNumber evidence="1">5.4.2.12</ecNumber>
    </submittedName>
</protein>
<dbReference type="InterPro" id="IPR029033">
    <property type="entry name" value="His_PPase_superfam"/>
</dbReference>
<organism evidence="1 2">
    <name type="scientific">Azospirillum rugosum</name>
    <dbReference type="NCBI Taxonomy" id="416170"/>
    <lineage>
        <taxon>Bacteria</taxon>
        <taxon>Pseudomonadati</taxon>
        <taxon>Pseudomonadota</taxon>
        <taxon>Alphaproteobacteria</taxon>
        <taxon>Rhodospirillales</taxon>
        <taxon>Azospirillaceae</taxon>
        <taxon>Azospirillum</taxon>
    </lineage>
</organism>
<name>A0ABS4SMF0_9PROT</name>
<dbReference type="Pfam" id="PF00300">
    <property type="entry name" value="His_Phos_1"/>
    <property type="match status" value="1"/>
</dbReference>
<proteinExistence type="predicted"/>
<accession>A0ABS4SMF0</accession>
<dbReference type="EMBL" id="JAGINP010000012">
    <property type="protein sequence ID" value="MBP2293751.1"/>
    <property type="molecule type" value="Genomic_DNA"/>
</dbReference>
<dbReference type="Proteomes" id="UP000781958">
    <property type="component" value="Unassembled WGS sequence"/>
</dbReference>
<evidence type="ECO:0000313" key="2">
    <source>
        <dbReference type="Proteomes" id="UP000781958"/>
    </source>
</evidence>
<dbReference type="SMART" id="SM00855">
    <property type="entry name" value="PGAM"/>
    <property type="match status" value="1"/>
</dbReference>
<dbReference type="Gene3D" id="3.40.50.1240">
    <property type="entry name" value="Phosphoglycerate mutase-like"/>
    <property type="match status" value="1"/>
</dbReference>
<sequence>MDDRCFLFMRHGETDYNRRKVRCGGDVDIPLTEAGERQAHDTARLLADGPDRIDAVIASPLIRTRRTAEIVLSVLGDVPLHLHDGLIERRLGAWNGMGIPETQPLIDAKATPPGGEGEEEFRERIRRTLDDIAGRGHRLPLLVGSKGVGRMLGLILGDEHPPMGNAAVLRFRFPSTVA</sequence>
<dbReference type="CDD" id="cd07067">
    <property type="entry name" value="HP_PGM_like"/>
    <property type="match status" value="1"/>
</dbReference>